<evidence type="ECO:0000313" key="3">
    <source>
        <dbReference type="Proteomes" id="UP001256827"/>
    </source>
</evidence>
<sequence length="152" mass="16857">MKTSVNVMGIQAVNILERIAVTLKAVLRVGKENRSMQVIHDETSAEAELKVFTARDPVFAEERVISEIPEPLWMNGLLAEPKALTEKENPEPIIQRNTPGKKVNKHTKARKRSVEPRAAHLTLVKPPQAERASSLEIRDLRSSPSPPAGTRA</sequence>
<gene>
    <name evidence="2" type="ORF">RGB73_27900</name>
</gene>
<accession>A0ABY9T7S2</accession>
<feature type="region of interest" description="Disordered" evidence="1">
    <location>
        <begin position="85"/>
        <end position="152"/>
    </location>
</feature>
<dbReference type="Proteomes" id="UP001256827">
    <property type="component" value="Chromosome"/>
</dbReference>
<dbReference type="EMBL" id="CP134050">
    <property type="protein sequence ID" value="WNC14443.1"/>
    <property type="molecule type" value="Genomic_DNA"/>
</dbReference>
<name>A0ABY9T7S2_BREBE</name>
<dbReference type="RefSeq" id="WP_310766522.1">
    <property type="nucleotide sequence ID" value="NZ_CP134050.1"/>
</dbReference>
<reference evidence="2 3" key="1">
    <citation type="submission" date="2023-09" db="EMBL/GenBank/DDBJ databases">
        <title>Complete Genome and Methylome dissection of Bacillus brevis NEB573 original source of BbsI restriction endonuclease.</title>
        <authorList>
            <person name="Fomenkov A."/>
            <person name="Roberts R.D."/>
        </authorList>
    </citation>
    <scope>NUCLEOTIDE SEQUENCE [LARGE SCALE GENOMIC DNA]</scope>
    <source>
        <strain evidence="2 3">NEB573</strain>
    </source>
</reference>
<evidence type="ECO:0000313" key="2">
    <source>
        <dbReference type="EMBL" id="WNC14443.1"/>
    </source>
</evidence>
<evidence type="ECO:0000256" key="1">
    <source>
        <dbReference type="SAM" id="MobiDB-lite"/>
    </source>
</evidence>
<protein>
    <submittedName>
        <fullName evidence="2">Uncharacterized protein</fullName>
    </submittedName>
</protein>
<keyword evidence="3" id="KW-1185">Reference proteome</keyword>
<feature type="compositionally biased region" description="Basic residues" evidence="1">
    <location>
        <begin position="102"/>
        <end position="111"/>
    </location>
</feature>
<proteinExistence type="predicted"/>
<organism evidence="2 3">
    <name type="scientific">Brevibacillus brevis</name>
    <name type="common">Bacillus brevis</name>
    <dbReference type="NCBI Taxonomy" id="1393"/>
    <lineage>
        <taxon>Bacteria</taxon>
        <taxon>Bacillati</taxon>
        <taxon>Bacillota</taxon>
        <taxon>Bacilli</taxon>
        <taxon>Bacillales</taxon>
        <taxon>Paenibacillaceae</taxon>
        <taxon>Brevibacillus</taxon>
    </lineage>
</organism>